<protein>
    <recommendedName>
        <fullName evidence="4">Probable multidrug resistance protein NorM</fullName>
    </recommendedName>
    <alternativeName>
        <fullName evidence="12">Multidrug-efflux transporter</fullName>
    </alternativeName>
</protein>
<dbReference type="PANTHER" id="PTHR43298">
    <property type="entry name" value="MULTIDRUG RESISTANCE PROTEIN NORM-RELATED"/>
    <property type="match status" value="1"/>
</dbReference>
<keyword evidence="7" id="KW-1003">Cell membrane</keyword>
<feature type="transmembrane region" description="Helical" evidence="13">
    <location>
        <begin position="202"/>
        <end position="222"/>
    </location>
</feature>
<dbReference type="InterPro" id="IPR002528">
    <property type="entry name" value="MATE_fam"/>
</dbReference>
<organism evidence="14 15">
    <name type="scientific">Anaerorhabdus furcosa</name>
    <dbReference type="NCBI Taxonomy" id="118967"/>
    <lineage>
        <taxon>Bacteria</taxon>
        <taxon>Bacillati</taxon>
        <taxon>Bacillota</taxon>
        <taxon>Erysipelotrichia</taxon>
        <taxon>Erysipelotrichales</taxon>
        <taxon>Erysipelotrichaceae</taxon>
        <taxon>Anaerorhabdus</taxon>
    </lineage>
</organism>
<feature type="transmembrane region" description="Helical" evidence="13">
    <location>
        <begin position="17"/>
        <end position="38"/>
    </location>
</feature>
<feature type="transmembrane region" description="Helical" evidence="13">
    <location>
        <begin position="243"/>
        <end position="268"/>
    </location>
</feature>
<dbReference type="PANTHER" id="PTHR43298:SF2">
    <property type="entry name" value="FMN_FAD EXPORTER YEEO-RELATED"/>
    <property type="match status" value="1"/>
</dbReference>
<evidence type="ECO:0000256" key="12">
    <source>
        <dbReference type="ARBA" id="ARBA00031636"/>
    </source>
</evidence>
<keyword evidence="6" id="KW-0050">Antiport</keyword>
<keyword evidence="11 13" id="KW-0472">Membrane</keyword>
<evidence type="ECO:0000313" key="15">
    <source>
        <dbReference type="Proteomes" id="UP000243297"/>
    </source>
</evidence>
<evidence type="ECO:0000256" key="4">
    <source>
        <dbReference type="ARBA" id="ARBA00020268"/>
    </source>
</evidence>
<feature type="transmembrane region" description="Helical" evidence="13">
    <location>
        <begin position="320"/>
        <end position="341"/>
    </location>
</feature>
<feature type="transmembrane region" description="Helical" evidence="13">
    <location>
        <begin position="394"/>
        <end position="412"/>
    </location>
</feature>
<evidence type="ECO:0000256" key="1">
    <source>
        <dbReference type="ARBA" id="ARBA00003408"/>
    </source>
</evidence>
<evidence type="ECO:0000256" key="9">
    <source>
        <dbReference type="ARBA" id="ARBA00022989"/>
    </source>
</evidence>
<dbReference type="STRING" id="118967.SAMN02745191_1297"/>
<evidence type="ECO:0000256" key="2">
    <source>
        <dbReference type="ARBA" id="ARBA00004651"/>
    </source>
</evidence>
<gene>
    <name evidence="14" type="ORF">SAMN02745191_1297</name>
</gene>
<evidence type="ECO:0000256" key="6">
    <source>
        <dbReference type="ARBA" id="ARBA00022449"/>
    </source>
</evidence>
<evidence type="ECO:0000256" key="11">
    <source>
        <dbReference type="ARBA" id="ARBA00023136"/>
    </source>
</evidence>
<feature type="transmembrane region" description="Helical" evidence="13">
    <location>
        <begin position="361"/>
        <end position="382"/>
    </location>
</feature>
<comment type="function">
    <text evidence="1">Multidrug efflux pump.</text>
</comment>
<evidence type="ECO:0000256" key="5">
    <source>
        <dbReference type="ARBA" id="ARBA00022448"/>
    </source>
</evidence>
<accession>A0A1T4MLT7</accession>
<comment type="similarity">
    <text evidence="3">Belongs to the multi antimicrobial extrusion (MATE) (TC 2.A.66.1) family.</text>
</comment>
<reference evidence="15" key="1">
    <citation type="submission" date="2017-02" db="EMBL/GenBank/DDBJ databases">
        <authorList>
            <person name="Varghese N."/>
            <person name="Submissions S."/>
        </authorList>
    </citation>
    <scope>NUCLEOTIDE SEQUENCE [LARGE SCALE GENOMIC DNA]</scope>
    <source>
        <strain evidence="15">ATCC 25662</strain>
    </source>
</reference>
<evidence type="ECO:0000256" key="3">
    <source>
        <dbReference type="ARBA" id="ARBA00010199"/>
    </source>
</evidence>
<feature type="transmembrane region" description="Helical" evidence="13">
    <location>
        <begin position="418"/>
        <end position="440"/>
    </location>
</feature>
<dbReference type="GO" id="GO:0006811">
    <property type="term" value="P:monoatomic ion transport"/>
    <property type="evidence" value="ECO:0007669"/>
    <property type="project" value="UniProtKB-KW"/>
</dbReference>
<feature type="transmembrane region" description="Helical" evidence="13">
    <location>
        <begin position="166"/>
        <end position="190"/>
    </location>
</feature>
<comment type="subcellular location">
    <subcellularLocation>
        <location evidence="2">Cell membrane</location>
        <topology evidence="2">Multi-pass membrane protein</topology>
    </subcellularLocation>
</comment>
<dbReference type="PIRSF" id="PIRSF006603">
    <property type="entry name" value="DinF"/>
    <property type="match status" value="1"/>
</dbReference>
<name>A0A1T4MLT7_9FIRM</name>
<evidence type="ECO:0000256" key="7">
    <source>
        <dbReference type="ARBA" id="ARBA00022475"/>
    </source>
</evidence>
<dbReference type="GO" id="GO:0015297">
    <property type="term" value="F:antiporter activity"/>
    <property type="evidence" value="ECO:0007669"/>
    <property type="project" value="UniProtKB-KW"/>
</dbReference>
<dbReference type="OrthoDB" id="9811110at2"/>
<dbReference type="GO" id="GO:0042910">
    <property type="term" value="F:xenobiotic transmembrane transporter activity"/>
    <property type="evidence" value="ECO:0007669"/>
    <property type="project" value="InterPro"/>
</dbReference>
<feature type="transmembrane region" description="Helical" evidence="13">
    <location>
        <begin position="137"/>
        <end position="154"/>
    </location>
</feature>
<evidence type="ECO:0000256" key="10">
    <source>
        <dbReference type="ARBA" id="ARBA00023065"/>
    </source>
</evidence>
<evidence type="ECO:0000256" key="13">
    <source>
        <dbReference type="SAM" id="Phobius"/>
    </source>
</evidence>
<evidence type="ECO:0000256" key="8">
    <source>
        <dbReference type="ARBA" id="ARBA00022692"/>
    </source>
</evidence>
<keyword evidence="15" id="KW-1185">Reference proteome</keyword>
<proteinExistence type="inferred from homology"/>
<keyword evidence="10" id="KW-0406">Ion transport</keyword>
<keyword evidence="8 13" id="KW-0812">Transmembrane</keyword>
<keyword evidence="9 13" id="KW-1133">Transmembrane helix</keyword>
<dbReference type="AlphaFoldDB" id="A0A1T4MLT7"/>
<dbReference type="InterPro" id="IPR050222">
    <property type="entry name" value="MATE_MdtK"/>
</dbReference>
<dbReference type="GO" id="GO:0005886">
    <property type="term" value="C:plasma membrane"/>
    <property type="evidence" value="ECO:0007669"/>
    <property type="project" value="UniProtKB-SubCell"/>
</dbReference>
<feature type="transmembrane region" description="Helical" evidence="13">
    <location>
        <begin position="50"/>
        <end position="74"/>
    </location>
</feature>
<dbReference type="Proteomes" id="UP000243297">
    <property type="component" value="Unassembled WGS sequence"/>
</dbReference>
<sequence length="450" mass="49051">MTTIKPNKMATWSIPKLLFSMSIPAMFSMLIQALYNIVDTVYISQISEQAMFALGLVFPMQMIVTSLSLGGAIGTSTLVARRLGQQNHAEANKTASTGLILALFHTAICAVVGIFLSKPFLSLFTQDPTIIAMGYDYLSIVMVCSVGVFVGMYFERIFQAQGNMILPMISLLIGAITNIILDPVFIFGYFGIPAMGVKGAAIATVIGQIFGMLFICSCMAFGKHEVKFQFKGLHLRWERIKTIYSVGLPVAIMNAVGSVTTTCMNFVLVNYSDAAVTALSIYFKLNSFVFMPVFGLNQGALPILSYNFGSQDVGRYKKTVKLYLITAISLMAAGSLLFIFGTDLLLGLFNPSPALLEVARVALVVISISFVFAGASISMNTVFQSLGKGMSSMIMTLLRQLIFLVPFAYIFGELWGLVGVWASYPVAEIIVVLIYIPICYKTFKKAFNIG</sequence>
<dbReference type="NCBIfam" id="TIGR00797">
    <property type="entry name" value="matE"/>
    <property type="match status" value="1"/>
</dbReference>
<evidence type="ECO:0000313" key="14">
    <source>
        <dbReference type="EMBL" id="SJZ67765.1"/>
    </source>
</evidence>
<dbReference type="EMBL" id="FUWY01000003">
    <property type="protein sequence ID" value="SJZ67765.1"/>
    <property type="molecule type" value="Genomic_DNA"/>
</dbReference>
<dbReference type="RefSeq" id="WP_078711704.1">
    <property type="nucleotide sequence ID" value="NZ_FUWY01000003.1"/>
</dbReference>
<dbReference type="Pfam" id="PF01554">
    <property type="entry name" value="MatE"/>
    <property type="match status" value="2"/>
</dbReference>
<dbReference type="InterPro" id="IPR048279">
    <property type="entry name" value="MdtK-like"/>
</dbReference>
<feature type="transmembrane region" description="Helical" evidence="13">
    <location>
        <begin position="288"/>
        <end position="308"/>
    </location>
</feature>
<feature type="transmembrane region" description="Helical" evidence="13">
    <location>
        <begin position="95"/>
        <end position="117"/>
    </location>
</feature>
<keyword evidence="5" id="KW-0813">Transport</keyword>